<keyword evidence="7" id="KW-1185">Reference proteome</keyword>
<dbReference type="Gene3D" id="3.40.50.360">
    <property type="match status" value="1"/>
</dbReference>
<dbReference type="GO" id="GO:0003955">
    <property type="term" value="F:NAD(P)H dehydrogenase (quinone) activity"/>
    <property type="evidence" value="ECO:0007669"/>
    <property type="project" value="UniProtKB-EC"/>
</dbReference>
<dbReference type="FunFam" id="3.40.50.360:FF:000001">
    <property type="entry name" value="NAD(P)H dehydrogenase (Quinone) FQR1-like"/>
    <property type="match status" value="1"/>
</dbReference>
<dbReference type="InterPro" id="IPR010089">
    <property type="entry name" value="Flavoprotein_WrbA-like"/>
</dbReference>
<name>A0A1S2X9L1_CICAR</name>
<dbReference type="GeneID" id="101489655"/>
<gene>
    <name evidence="8" type="primary">LOC101489655</name>
</gene>
<organism evidence="7 8">
    <name type="scientific">Cicer arietinum</name>
    <name type="common">Chickpea</name>
    <name type="synonym">Garbanzo</name>
    <dbReference type="NCBI Taxonomy" id="3827"/>
    <lineage>
        <taxon>Eukaryota</taxon>
        <taxon>Viridiplantae</taxon>
        <taxon>Streptophyta</taxon>
        <taxon>Embryophyta</taxon>
        <taxon>Tracheophyta</taxon>
        <taxon>Spermatophyta</taxon>
        <taxon>Magnoliopsida</taxon>
        <taxon>eudicotyledons</taxon>
        <taxon>Gunneridae</taxon>
        <taxon>Pentapetalae</taxon>
        <taxon>rosids</taxon>
        <taxon>fabids</taxon>
        <taxon>Fabales</taxon>
        <taxon>Fabaceae</taxon>
        <taxon>Papilionoideae</taxon>
        <taxon>50 kb inversion clade</taxon>
        <taxon>NPAAA clade</taxon>
        <taxon>Hologalegina</taxon>
        <taxon>IRL clade</taxon>
        <taxon>Cicereae</taxon>
        <taxon>Cicer</taxon>
    </lineage>
</organism>
<comment type="catalytic activity">
    <reaction evidence="5">
        <text>a quinone + NADPH + H(+) = a quinol + NADP(+)</text>
        <dbReference type="Rhea" id="RHEA:46164"/>
        <dbReference type="ChEBI" id="CHEBI:15378"/>
        <dbReference type="ChEBI" id="CHEBI:24646"/>
        <dbReference type="ChEBI" id="CHEBI:57783"/>
        <dbReference type="ChEBI" id="CHEBI:58349"/>
        <dbReference type="ChEBI" id="CHEBI:132124"/>
        <dbReference type="EC" id="1.6.5.2"/>
    </reaction>
</comment>
<dbReference type="NCBIfam" id="NF002999">
    <property type="entry name" value="PRK03767.1"/>
    <property type="match status" value="1"/>
</dbReference>
<dbReference type="NCBIfam" id="TIGR01755">
    <property type="entry name" value="flav_wrbA"/>
    <property type="match status" value="1"/>
</dbReference>
<evidence type="ECO:0000256" key="5">
    <source>
        <dbReference type="ARBA" id="ARBA00048983"/>
    </source>
</evidence>
<dbReference type="PANTHER" id="PTHR30546">
    <property type="entry name" value="FLAVODOXIN-RELATED PROTEIN WRBA-RELATED"/>
    <property type="match status" value="1"/>
</dbReference>
<dbReference type="Proteomes" id="UP000087171">
    <property type="component" value="Chromosome Ca1"/>
</dbReference>
<dbReference type="PaxDb" id="3827-XP_004485678.1"/>
<reference evidence="7" key="1">
    <citation type="journal article" date="2013" name="Nat. Biotechnol.">
        <title>Draft genome sequence of chickpea (Cicer arietinum) provides a resource for trait improvement.</title>
        <authorList>
            <person name="Varshney R.K."/>
            <person name="Song C."/>
            <person name="Saxena R.K."/>
            <person name="Azam S."/>
            <person name="Yu S."/>
            <person name="Sharpe A.G."/>
            <person name="Cannon S."/>
            <person name="Baek J."/>
            <person name="Rosen B.D."/>
            <person name="Tar'an B."/>
            <person name="Millan T."/>
            <person name="Zhang X."/>
            <person name="Ramsay L.D."/>
            <person name="Iwata A."/>
            <person name="Wang Y."/>
            <person name="Nelson W."/>
            <person name="Farmer A.D."/>
            <person name="Gaur P.M."/>
            <person name="Soderlund C."/>
            <person name="Penmetsa R.V."/>
            <person name="Xu C."/>
            <person name="Bharti A.K."/>
            <person name="He W."/>
            <person name="Winter P."/>
            <person name="Zhao S."/>
            <person name="Hane J.K."/>
            <person name="Carrasquilla-Garcia N."/>
            <person name="Condie J.A."/>
            <person name="Upadhyaya H.D."/>
            <person name="Luo M.C."/>
            <person name="Thudi M."/>
            <person name="Gowda C.L."/>
            <person name="Singh N.P."/>
            <person name="Lichtenzveig J."/>
            <person name="Gali K.K."/>
            <person name="Rubio J."/>
            <person name="Nadarajan N."/>
            <person name="Dolezel J."/>
            <person name="Bansal K.C."/>
            <person name="Xu X."/>
            <person name="Edwards D."/>
            <person name="Zhang G."/>
            <person name="Kahl G."/>
            <person name="Gil J."/>
            <person name="Singh K.B."/>
            <person name="Datta S.K."/>
            <person name="Jackson S.A."/>
            <person name="Wang J."/>
            <person name="Cook D.R."/>
        </authorList>
    </citation>
    <scope>NUCLEOTIDE SEQUENCE [LARGE SCALE GENOMIC DNA]</scope>
    <source>
        <strain evidence="7">cv. CDC Frontier</strain>
    </source>
</reference>
<evidence type="ECO:0000256" key="4">
    <source>
        <dbReference type="ARBA" id="ARBA00047678"/>
    </source>
</evidence>
<comment type="cofactor">
    <cofactor evidence="1">
        <name>FMN</name>
        <dbReference type="ChEBI" id="CHEBI:58210"/>
    </cofactor>
</comment>
<dbReference type="EC" id="1.6.5.2" evidence="3"/>
<dbReference type="OrthoDB" id="1343465at2759"/>
<dbReference type="STRING" id="3827.A0A1S2X9L1"/>
<reference evidence="8" key="2">
    <citation type="submission" date="2025-08" db="UniProtKB">
        <authorList>
            <consortium name="RefSeq"/>
        </authorList>
    </citation>
    <scope>IDENTIFICATION</scope>
    <source>
        <tissue evidence="8">Etiolated seedlings</tissue>
    </source>
</reference>
<sequence>MATKVYIVYHSMYGHVEKLAEEIKKGATSVEGVEAKLWQVPETLSEVVLRKMKAPPRSDVPDISPKELPEADGLLFGFPSRFGMMSAQFKAFMDATGGLWNKQALAGKPAGFFFSTASQGSGQEETPFTSITQLVHHGMIFVPIGYTFGDGMYEMEKVKGGSPYGAGTFGDHGVGEPTELELAQAFHQGKYFAGIAKKLKGSL</sequence>
<accession>A0A1S2X9L1</accession>
<dbReference type="InterPro" id="IPR029039">
    <property type="entry name" value="Flavoprotein-like_sf"/>
</dbReference>
<evidence type="ECO:0000313" key="7">
    <source>
        <dbReference type="Proteomes" id="UP000087171"/>
    </source>
</evidence>
<proteinExistence type="inferred from homology"/>
<evidence type="ECO:0000256" key="3">
    <source>
        <dbReference type="ARBA" id="ARBA00012648"/>
    </source>
</evidence>
<dbReference type="InterPro" id="IPR005025">
    <property type="entry name" value="FMN_Rdtase-like_dom"/>
</dbReference>
<evidence type="ECO:0000259" key="6">
    <source>
        <dbReference type="PROSITE" id="PS50902"/>
    </source>
</evidence>
<feature type="domain" description="Flavodoxin-like" evidence="6">
    <location>
        <begin position="5"/>
        <end position="193"/>
    </location>
</feature>
<comment type="catalytic activity">
    <reaction evidence="4">
        <text>a quinone + NADH + H(+) = a quinol + NAD(+)</text>
        <dbReference type="Rhea" id="RHEA:46160"/>
        <dbReference type="ChEBI" id="CHEBI:15378"/>
        <dbReference type="ChEBI" id="CHEBI:24646"/>
        <dbReference type="ChEBI" id="CHEBI:57540"/>
        <dbReference type="ChEBI" id="CHEBI:57945"/>
        <dbReference type="ChEBI" id="CHEBI:132124"/>
        <dbReference type="EC" id="1.6.5.2"/>
    </reaction>
</comment>
<dbReference type="SUPFAM" id="SSF52218">
    <property type="entry name" value="Flavoproteins"/>
    <property type="match status" value="1"/>
</dbReference>
<dbReference type="PANTHER" id="PTHR30546:SF23">
    <property type="entry name" value="FLAVOPROTEIN-LIKE PROTEIN YCP4-RELATED"/>
    <property type="match status" value="1"/>
</dbReference>
<evidence type="ECO:0000256" key="1">
    <source>
        <dbReference type="ARBA" id="ARBA00001917"/>
    </source>
</evidence>
<dbReference type="GO" id="GO:0016020">
    <property type="term" value="C:membrane"/>
    <property type="evidence" value="ECO:0007669"/>
    <property type="project" value="TreeGrafter"/>
</dbReference>
<dbReference type="GO" id="GO:0010181">
    <property type="term" value="F:FMN binding"/>
    <property type="evidence" value="ECO:0007669"/>
    <property type="project" value="InterPro"/>
</dbReference>
<dbReference type="InterPro" id="IPR008254">
    <property type="entry name" value="Flavodoxin/NO_synth"/>
</dbReference>
<dbReference type="Pfam" id="PF03358">
    <property type="entry name" value="FMN_red"/>
    <property type="match status" value="1"/>
</dbReference>
<dbReference type="RefSeq" id="XP_004485678.1">
    <property type="nucleotide sequence ID" value="XM_004485621.3"/>
</dbReference>
<dbReference type="PROSITE" id="PS50902">
    <property type="entry name" value="FLAVODOXIN_LIKE"/>
    <property type="match status" value="1"/>
</dbReference>
<evidence type="ECO:0000313" key="8">
    <source>
        <dbReference type="RefSeq" id="XP_004485678.1"/>
    </source>
</evidence>
<evidence type="ECO:0000256" key="2">
    <source>
        <dbReference type="ARBA" id="ARBA00006961"/>
    </source>
</evidence>
<dbReference type="eggNOG" id="KOG3135">
    <property type="taxonomic scope" value="Eukaryota"/>
</dbReference>
<dbReference type="KEGG" id="cam:101489655"/>
<dbReference type="AlphaFoldDB" id="A0A1S2X9L1"/>
<comment type="similarity">
    <text evidence="2">Belongs to the WrbA family.</text>
</comment>
<protein>
    <recommendedName>
        <fullName evidence="3">NAD(P)H dehydrogenase (quinone)</fullName>
        <ecNumber evidence="3">1.6.5.2</ecNumber>
    </recommendedName>
</protein>